<dbReference type="AlphaFoldDB" id="A0A6C2YNF8"/>
<proteinExistence type="predicted"/>
<keyword evidence="3" id="KW-1185">Reference proteome</keyword>
<dbReference type="InParanoid" id="A0A6C2YNF8"/>
<evidence type="ECO:0000313" key="2">
    <source>
        <dbReference type="EMBL" id="VIP02821.1"/>
    </source>
</evidence>
<evidence type="ECO:0000313" key="3">
    <source>
        <dbReference type="Proteomes" id="UP000464378"/>
    </source>
</evidence>
<feature type="region of interest" description="Disordered" evidence="1">
    <location>
        <begin position="1"/>
        <end position="26"/>
    </location>
</feature>
<gene>
    <name evidence="2" type="ORF">GMBLW1_11390</name>
</gene>
<name>A0A6C2YNF8_9BACT</name>
<evidence type="ECO:0000256" key="1">
    <source>
        <dbReference type="SAM" id="MobiDB-lite"/>
    </source>
</evidence>
<protein>
    <submittedName>
        <fullName evidence="2">Uncharacterized protein</fullName>
    </submittedName>
</protein>
<dbReference type="EMBL" id="LR586016">
    <property type="protein sequence ID" value="VIP02821.1"/>
    <property type="molecule type" value="Genomic_DNA"/>
</dbReference>
<sequence length="63" mass="6740">MQPNHPEDGPIIPPNGTKKSASGTAISRKSQILAGQQLARCRSSVYNGTILGLAKWSCMQCLQ</sequence>
<dbReference type="KEGG" id="tim:GMBLW1_11390"/>
<organism evidence="2">
    <name type="scientific">Tuwongella immobilis</name>
    <dbReference type="NCBI Taxonomy" id="692036"/>
    <lineage>
        <taxon>Bacteria</taxon>
        <taxon>Pseudomonadati</taxon>
        <taxon>Planctomycetota</taxon>
        <taxon>Planctomycetia</taxon>
        <taxon>Gemmatales</taxon>
        <taxon>Gemmataceae</taxon>
        <taxon>Tuwongella</taxon>
    </lineage>
</organism>
<dbReference type="EMBL" id="LR593887">
    <property type="protein sequence ID" value="VTS02551.1"/>
    <property type="molecule type" value="Genomic_DNA"/>
</dbReference>
<dbReference type="RefSeq" id="WP_162657955.1">
    <property type="nucleotide sequence ID" value="NZ_LR593887.1"/>
</dbReference>
<feature type="compositionally biased region" description="Polar residues" evidence="1">
    <location>
        <begin position="17"/>
        <end position="26"/>
    </location>
</feature>
<dbReference type="Proteomes" id="UP000464378">
    <property type="component" value="Chromosome"/>
</dbReference>
<reference evidence="2" key="1">
    <citation type="submission" date="2019-04" db="EMBL/GenBank/DDBJ databases">
        <authorList>
            <consortium name="Science for Life Laboratories"/>
        </authorList>
    </citation>
    <scope>NUCLEOTIDE SEQUENCE</scope>
    <source>
        <strain evidence="2">MBLW1</strain>
    </source>
</reference>
<accession>A0A6C2YNF8</accession>